<dbReference type="Gene3D" id="3.40.50.300">
    <property type="entry name" value="P-loop containing nucleotide triphosphate hydrolases"/>
    <property type="match status" value="1"/>
</dbReference>
<dbReference type="PANTHER" id="PTHR42939">
    <property type="entry name" value="ABC TRANSPORTER ATP-BINDING PROTEIN ALBC-RELATED"/>
    <property type="match status" value="1"/>
</dbReference>
<dbReference type="Proteomes" id="UP000441358">
    <property type="component" value="Unassembled WGS sequence"/>
</dbReference>
<keyword evidence="3 5" id="KW-0067">ATP-binding</keyword>
<dbReference type="EMBL" id="WKMC01000001">
    <property type="protein sequence ID" value="MRZ49093.1"/>
    <property type="molecule type" value="Genomic_DNA"/>
</dbReference>
<dbReference type="InterPro" id="IPR051782">
    <property type="entry name" value="ABC_Transporter_VariousFunc"/>
</dbReference>
<dbReference type="InterPro" id="IPR003439">
    <property type="entry name" value="ABC_transporter-like_ATP-bd"/>
</dbReference>
<evidence type="ECO:0000256" key="2">
    <source>
        <dbReference type="ARBA" id="ARBA00022741"/>
    </source>
</evidence>
<name>A0A173RI90_PARDI</name>
<dbReference type="EMBL" id="WKMO01000004">
    <property type="protein sequence ID" value="MSB72769.1"/>
    <property type="molecule type" value="Genomic_DNA"/>
</dbReference>
<evidence type="ECO:0000313" key="5">
    <source>
        <dbReference type="EMBL" id="CUM76998.1"/>
    </source>
</evidence>
<dbReference type="RefSeq" id="WP_005856937.1">
    <property type="nucleotide sequence ID" value="NZ_BQOC01000001.1"/>
</dbReference>
<evidence type="ECO:0000313" key="10">
    <source>
        <dbReference type="Proteomes" id="UP000441609"/>
    </source>
</evidence>
<evidence type="ECO:0000313" key="6">
    <source>
        <dbReference type="EMBL" id="MRZ49093.1"/>
    </source>
</evidence>
<sequence>MITLKELSFSYSRKKEVLDRINLEVGSGHICGLLGKNGEGKTTLLNLLSGQIFPDQGSCLVLEEIPSERNARFLQQIFLLPEEISMPEVTAIEYIKMYAAFYPTFRDDICKACVESFEINLSDRLSKMSQGQRKKVAITLALAAHTPLLLMDEPTNGLDIPSKATFRRLVASLIDDNQTVIISTHQVRDLESLIDTVLILDQRQILLNKTLNEIGEKLYFGPLLPEEKALYSEPTPQGTIGVTAREDKEETAVSLELLFNAAITYPKEIQRIMNS</sequence>
<dbReference type="Pfam" id="PF00005">
    <property type="entry name" value="ABC_tran"/>
    <property type="match status" value="1"/>
</dbReference>
<keyword evidence="1" id="KW-0813">Transport</keyword>
<reference evidence="9 10" key="2">
    <citation type="journal article" date="2019" name="Nat. Med.">
        <title>A library of human gut bacterial isolates paired with longitudinal multiomics data enables mechanistic microbiome research.</title>
        <authorList>
            <person name="Poyet M."/>
            <person name="Groussin M."/>
            <person name="Gibbons S.M."/>
            <person name="Avila-Pacheco J."/>
            <person name="Jiang X."/>
            <person name="Kearney S.M."/>
            <person name="Perrotta A.R."/>
            <person name="Berdy B."/>
            <person name="Zhao S."/>
            <person name="Lieberman T.D."/>
            <person name="Swanson P.K."/>
            <person name="Smith M."/>
            <person name="Roesemann S."/>
            <person name="Alexander J.E."/>
            <person name="Rich S.A."/>
            <person name="Livny J."/>
            <person name="Vlamakis H."/>
            <person name="Clish C."/>
            <person name="Bullock K."/>
            <person name="Deik A."/>
            <person name="Scott J."/>
            <person name="Pierce K.A."/>
            <person name="Xavier R.J."/>
            <person name="Alm E.J."/>
        </authorList>
    </citation>
    <scope>NUCLEOTIDE SEQUENCE [LARGE SCALE GENOMIC DNA]</scope>
    <source>
        <strain evidence="7 10">BIOML-A20</strain>
        <strain evidence="6 9">BIOML-A32</strain>
    </source>
</reference>
<dbReference type="GO" id="GO:0005524">
    <property type="term" value="F:ATP binding"/>
    <property type="evidence" value="ECO:0007669"/>
    <property type="project" value="UniProtKB-KW"/>
</dbReference>
<dbReference type="InterPro" id="IPR027417">
    <property type="entry name" value="P-loop_NTPase"/>
</dbReference>
<reference evidence="5 8" key="1">
    <citation type="submission" date="2015-09" db="EMBL/GenBank/DDBJ databases">
        <authorList>
            <consortium name="Pathogen Informatics"/>
        </authorList>
    </citation>
    <scope>NUCLEOTIDE SEQUENCE [LARGE SCALE GENOMIC DNA]</scope>
    <source>
        <strain evidence="5 8">2789STDY5608872</strain>
    </source>
</reference>
<keyword evidence="5" id="KW-0378">Hydrolase</keyword>
<protein>
    <submittedName>
        <fullName evidence="6">ATP-binding cassette domain-containing protein</fullName>
    </submittedName>
    <submittedName>
        <fullName evidence="5">Lipopolysaccharide export system ATP-binding protein LptB</fullName>
        <ecNumber evidence="5">3.6.3.-</ecNumber>
    </submittedName>
</protein>
<accession>A0A173RI90</accession>
<evidence type="ECO:0000259" key="4">
    <source>
        <dbReference type="PROSITE" id="PS50893"/>
    </source>
</evidence>
<feature type="domain" description="ABC transporter" evidence="4">
    <location>
        <begin position="2"/>
        <end position="227"/>
    </location>
</feature>
<dbReference type="GO" id="GO:0016887">
    <property type="term" value="F:ATP hydrolysis activity"/>
    <property type="evidence" value="ECO:0007669"/>
    <property type="project" value="InterPro"/>
</dbReference>
<dbReference type="Proteomes" id="UP000441609">
    <property type="component" value="Unassembled WGS sequence"/>
</dbReference>
<dbReference type="SUPFAM" id="SSF52540">
    <property type="entry name" value="P-loop containing nucleoside triphosphate hydrolases"/>
    <property type="match status" value="1"/>
</dbReference>
<dbReference type="PROSITE" id="PS50893">
    <property type="entry name" value="ABC_TRANSPORTER_2"/>
    <property type="match status" value="1"/>
</dbReference>
<evidence type="ECO:0000313" key="9">
    <source>
        <dbReference type="Proteomes" id="UP000441358"/>
    </source>
</evidence>
<dbReference type="AlphaFoldDB" id="A0A173RI90"/>
<evidence type="ECO:0000256" key="1">
    <source>
        <dbReference type="ARBA" id="ARBA00022448"/>
    </source>
</evidence>
<proteinExistence type="predicted"/>
<dbReference type="PANTHER" id="PTHR42939:SF1">
    <property type="entry name" value="ABC TRANSPORTER ATP-BINDING PROTEIN ALBC-RELATED"/>
    <property type="match status" value="1"/>
</dbReference>
<dbReference type="CDD" id="cd03230">
    <property type="entry name" value="ABC_DR_subfamily_A"/>
    <property type="match status" value="1"/>
</dbReference>
<dbReference type="EMBL" id="CYXP01000001">
    <property type="protein sequence ID" value="CUM76998.1"/>
    <property type="molecule type" value="Genomic_DNA"/>
</dbReference>
<dbReference type="EC" id="3.6.3.-" evidence="5"/>
<dbReference type="OrthoDB" id="9808363at2"/>
<dbReference type="InterPro" id="IPR003593">
    <property type="entry name" value="AAA+_ATPase"/>
</dbReference>
<evidence type="ECO:0000313" key="8">
    <source>
        <dbReference type="Proteomes" id="UP000095591"/>
    </source>
</evidence>
<evidence type="ECO:0000313" key="7">
    <source>
        <dbReference type="EMBL" id="MSB72769.1"/>
    </source>
</evidence>
<keyword evidence="2" id="KW-0547">Nucleotide-binding</keyword>
<dbReference type="Proteomes" id="UP000095591">
    <property type="component" value="Unassembled WGS sequence"/>
</dbReference>
<evidence type="ECO:0000256" key="3">
    <source>
        <dbReference type="ARBA" id="ARBA00022840"/>
    </source>
</evidence>
<gene>
    <name evidence="5" type="primary">lptB_1</name>
    <name evidence="5" type="ORF">ERS852429_00486</name>
    <name evidence="6" type="ORF">GKD66_02315</name>
    <name evidence="7" type="ORF">GKD70_05585</name>
</gene>
<dbReference type="SMART" id="SM00382">
    <property type="entry name" value="AAA"/>
    <property type="match status" value="1"/>
</dbReference>
<organism evidence="5 8">
    <name type="scientific">Parabacteroides distasonis</name>
    <dbReference type="NCBI Taxonomy" id="823"/>
    <lineage>
        <taxon>Bacteria</taxon>
        <taxon>Pseudomonadati</taxon>
        <taxon>Bacteroidota</taxon>
        <taxon>Bacteroidia</taxon>
        <taxon>Bacteroidales</taxon>
        <taxon>Tannerellaceae</taxon>
        <taxon>Parabacteroides</taxon>
    </lineage>
</organism>